<evidence type="ECO:0000313" key="3">
    <source>
        <dbReference type="Proteomes" id="UP001251528"/>
    </source>
</evidence>
<evidence type="ECO:0000256" key="1">
    <source>
        <dbReference type="SAM" id="MobiDB-lite"/>
    </source>
</evidence>
<feature type="region of interest" description="Disordered" evidence="1">
    <location>
        <begin position="186"/>
        <end position="227"/>
    </location>
</feature>
<feature type="compositionally biased region" description="Basic and acidic residues" evidence="1">
    <location>
        <begin position="13"/>
        <end position="24"/>
    </location>
</feature>
<feature type="compositionally biased region" description="Polar residues" evidence="1">
    <location>
        <begin position="25"/>
        <end position="52"/>
    </location>
</feature>
<dbReference type="AlphaFoldDB" id="A0AAJ0CEW7"/>
<feature type="region of interest" description="Disordered" evidence="1">
    <location>
        <begin position="13"/>
        <end position="64"/>
    </location>
</feature>
<reference evidence="2" key="1">
    <citation type="submission" date="2023-06" db="EMBL/GenBank/DDBJ databases">
        <title>Conoideocrella luteorostrata (Hypocreales: Clavicipitaceae), a potential biocontrol fungus for elongate hemlock scale in United States Christmas tree production areas.</title>
        <authorList>
            <person name="Barrett H."/>
            <person name="Lovett B."/>
            <person name="Macias A.M."/>
            <person name="Stajich J.E."/>
            <person name="Kasson M.T."/>
        </authorList>
    </citation>
    <scope>NUCLEOTIDE SEQUENCE</scope>
    <source>
        <strain evidence="2">ARSEF 14590</strain>
    </source>
</reference>
<dbReference type="Proteomes" id="UP001251528">
    <property type="component" value="Unassembled WGS sequence"/>
</dbReference>
<proteinExistence type="predicted"/>
<evidence type="ECO:0000313" key="2">
    <source>
        <dbReference type="EMBL" id="KAK2591803.1"/>
    </source>
</evidence>
<organism evidence="2 3">
    <name type="scientific">Conoideocrella luteorostrata</name>
    <dbReference type="NCBI Taxonomy" id="1105319"/>
    <lineage>
        <taxon>Eukaryota</taxon>
        <taxon>Fungi</taxon>
        <taxon>Dikarya</taxon>
        <taxon>Ascomycota</taxon>
        <taxon>Pezizomycotina</taxon>
        <taxon>Sordariomycetes</taxon>
        <taxon>Hypocreomycetidae</taxon>
        <taxon>Hypocreales</taxon>
        <taxon>Clavicipitaceae</taxon>
        <taxon>Conoideocrella</taxon>
    </lineage>
</organism>
<name>A0AAJ0CEW7_9HYPO</name>
<keyword evidence="3" id="KW-1185">Reference proteome</keyword>
<accession>A0AAJ0CEW7</accession>
<protein>
    <submittedName>
        <fullName evidence="2">Uncharacterized protein</fullName>
    </submittedName>
</protein>
<feature type="compositionally biased region" description="Basic and acidic residues" evidence="1">
    <location>
        <begin position="53"/>
        <end position="64"/>
    </location>
</feature>
<comment type="caution">
    <text evidence="2">The sequence shown here is derived from an EMBL/GenBank/DDBJ whole genome shotgun (WGS) entry which is preliminary data.</text>
</comment>
<dbReference type="EMBL" id="JASWJB010000308">
    <property type="protein sequence ID" value="KAK2591803.1"/>
    <property type="molecule type" value="Genomic_DNA"/>
</dbReference>
<sequence length="288" mass="32168">MKNFMEQIYDEISRSFPRLDRSRDNGSQILSRDHSGTSSRPGSEDSTSASHPSTDKLVGKQNSQEKLEKVDLSMELFECPQPDVSFSATAGQLVTLPVRMTGRLSPYREDPHVDVAMNHLTAAEEVALQQADDFLTRLEQGLRRRFKGDVPEDDLMFWDSQPAVKKIKLATSNEEGVSEIQRLHLKPDPEGIPLPESVKGSESPQQEKTDSRPCSVEHPQAQIDGEQSVHTLFPNQVLGHTAQNSRQAAIELWQAGIEFKPKATADDDIGPPRKRKRIRTDEEGGMSN</sequence>
<gene>
    <name evidence="2" type="ORF">QQS21_010504</name>
</gene>
<feature type="region of interest" description="Disordered" evidence="1">
    <location>
        <begin position="259"/>
        <end position="288"/>
    </location>
</feature>